<evidence type="ECO:0000313" key="4">
    <source>
        <dbReference type="EMBL" id="EHK20940.1"/>
    </source>
</evidence>
<dbReference type="InterPro" id="IPR015943">
    <property type="entry name" value="WD40/YVTN_repeat-like_dom_sf"/>
</dbReference>
<keyword evidence="2" id="KW-0677">Repeat</keyword>
<evidence type="ECO:0000256" key="3">
    <source>
        <dbReference type="PROSITE-ProRule" id="PRU00221"/>
    </source>
</evidence>
<sequence length="68" mass="7622">INSVVFSGDGHYLASASDDCTVKIWDTMTGKEKQILKGHRDWVNLVAFSADGRYLASESQDSMIRVWD</sequence>
<dbReference type="RefSeq" id="XP_013955120.1">
    <property type="nucleotide sequence ID" value="XM_014099645.1"/>
</dbReference>
<dbReference type="EMBL" id="ABDF02000076">
    <property type="protein sequence ID" value="EHK20940.1"/>
    <property type="molecule type" value="Genomic_DNA"/>
</dbReference>
<feature type="repeat" description="WD" evidence="3">
    <location>
        <begin position="1"/>
        <end position="35"/>
    </location>
</feature>
<dbReference type="AlphaFoldDB" id="G9MX07"/>
<keyword evidence="5" id="KW-1185">Reference proteome</keyword>
<dbReference type="PANTHER" id="PTHR19879:SF9">
    <property type="entry name" value="TRANSCRIPTION INITIATION FACTOR TFIID SUBUNIT 5"/>
    <property type="match status" value="1"/>
</dbReference>
<dbReference type="Gene3D" id="2.130.10.10">
    <property type="entry name" value="YVTN repeat-like/Quinoprotein amine dehydrogenase"/>
    <property type="match status" value="1"/>
</dbReference>
<dbReference type="STRING" id="413071.G9MX07"/>
<dbReference type="PROSITE" id="PS00678">
    <property type="entry name" value="WD_REPEATS_1"/>
    <property type="match status" value="1"/>
</dbReference>
<accession>G9MX07</accession>
<dbReference type="PROSITE" id="PS50082">
    <property type="entry name" value="WD_REPEATS_2"/>
    <property type="match status" value="2"/>
</dbReference>
<keyword evidence="1 3" id="KW-0853">WD repeat</keyword>
<name>G9MX07_HYPVG</name>
<dbReference type="HOGENOM" id="CLU_000288_57_30_1"/>
<proteinExistence type="predicted"/>
<dbReference type="SUPFAM" id="SSF50978">
    <property type="entry name" value="WD40 repeat-like"/>
    <property type="match status" value="1"/>
</dbReference>
<comment type="caution">
    <text evidence="4">The sequence shown here is derived from an EMBL/GenBank/DDBJ whole genome shotgun (WGS) entry which is preliminary data.</text>
</comment>
<dbReference type="Proteomes" id="UP000007115">
    <property type="component" value="Unassembled WGS sequence"/>
</dbReference>
<evidence type="ECO:0000256" key="1">
    <source>
        <dbReference type="ARBA" id="ARBA00022574"/>
    </source>
</evidence>
<dbReference type="OrthoDB" id="538223at2759"/>
<dbReference type="InParanoid" id="G9MX07"/>
<dbReference type="PROSITE" id="PS50294">
    <property type="entry name" value="WD_REPEATS_REGION"/>
    <property type="match status" value="2"/>
</dbReference>
<dbReference type="InterPro" id="IPR036322">
    <property type="entry name" value="WD40_repeat_dom_sf"/>
</dbReference>
<dbReference type="GeneID" id="25798648"/>
<dbReference type="PANTHER" id="PTHR19879">
    <property type="entry name" value="TRANSCRIPTION INITIATION FACTOR TFIID"/>
    <property type="match status" value="1"/>
</dbReference>
<evidence type="ECO:0000256" key="2">
    <source>
        <dbReference type="ARBA" id="ARBA00022737"/>
    </source>
</evidence>
<dbReference type="eggNOG" id="KOG0263">
    <property type="taxonomic scope" value="Eukaryota"/>
</dbReference>
<gene>
    <name evidence="4" type="ORF">TRIVIDRAFT_8607</name>
</gene>
<evidence type="ECO:0000313" key="5">
    <source>
        <dbReference type="Proteomes" id="UP000007115"/>
    </source>
</evidence>
<dbReference type="OMA" id="YANCAEF"/>
<protein>
    <submittedName>
        <fullName evidence="4">Uncharacterized protein</fullName>
    </submittedName>
</protein>
<dbReference type="InterPro" id="IPR019775">
    <property type="entry name" value="WD40_repeat_CS"/>
</dbReference>
<feature type="non-terminal residue" evidence="4">
    <location>
        <position position="1"/>
    </location>
</feature>
<dbReference type="VEuPathDB" id="FungiDB:TRIVIDRAFT_8607"/>
<feature type="repeat" description="WD" evidence="3">
    <location>
        <begin position="36"/>
        <end position="68"/>
    </location>
</feature>
<dbReference type="InterPro" id="IPR001680">
    <property type="entry name" value="WD40_rpt"/>
</dbReference>
<dbReference type="SMART" id="SM00320">
    <property type="entry name" value="WD40"/>
    <property type="match status" value="2"/>
</dbReference>
<feature type="non-terminal residue" evidence="4">
    <location>
        <position position="68"/>
    </location>
</feature>
<dbReference type="Pfam" id="PF00400">
    <property type="entry name" value="WD40"/>
    <property type="match status" value="2"/>
</dbReference>
<organism evidence="4 5">
    <name type="scientific">Hypocrea virens (strain Gv29-8 / FGSC 10586)</name>
    <name type="common">Gliocladium virens</name>
    <name type="synonym">Trichoderma virens</name>
    <dbReference type="NCBI Taxonomy" id="413071"/>
    <lineage>
        <taxon>Eukaryota</taxon>
        <taxon>Fungi</taxon>
        <taxon>Dikarya</taxon>
        <taxon>Ascomycota</taxon>
        <taxon>Pezizomycotina</taxon>
        <taxon>Sordariomycetes</taxon>
        <taxon>Hypocreomycetidae</taxon>
        <taxon>Hypocreales</taxon>
        <taxon>Hypocreaceae</taxon>
        <taxon>Trichoderma</taxon>
    </lineage>
</organism>
<reference evidence="4 5" key="1">
    <citation type="journal article" date="2011" name="Genome Biol.">
        <title>Comparative genome sequence analysis underscores mycoparasitism as the ancestral life style of Trichoderma.</title>
        <authorList>
            <person name="Kubicek C.P."/>
            <person name="Herrera-Estrella A."/>
            <person name="Seidl-Seiboth V."/>
            <person name="Martinez D.A."/>
            <person name="Druzhinina I.S."/>
            <person name="Thon M."/>
            <person name="Zeilinger S."/>
            <person name="Casas-Flores S."/>
            <person name="Horwitz B.A."/>
            <person name="Mukherjee P.K."/>
            <person name="Mukherjee M."/>
            <person name="Kredics L."/>
            <person name="Alcaraz L.D."/>
            <person name="Aerts A."/>
            <person name="Antal Z."/>
            <person name="Atanasova L."/>
            <person name="Cervantes-Badillo M.G."/>
            <person name="Challacombe J."/>
            <person name="Chertkov O."/>
            <person name="McCluskey K."/>
            <person name="Coulpier F."/>
            <person name="Deshpande N."/>
            <person name="von Doehren H."/>
            <person name="Ebbole D.J."/>
            <person name="Esquivel-Naranjo E.U."/>
            <person name="Fekete E."/>
            <person name="Flipphi M."/>
            <person name="Glaser F."/>
            <person name="Gomez-Rodriguez E.Y."/>
            <person name="Gruber S."/>
            <person name="Han C."/>
            <person name="Henrissat B."/>
            <person name="Hermosa R."/>
            <person name="Hernandez-Onate M."/>
            <person name="Karaffa L."/>
            <person name="Kosti I."/>
            <person name="Le Crom S."/>
            <person name="Lindquist E."/>
            <person name="Lucas S."/>
            <person name="Luebeck M."/>
            <person name="Luebeck P.S."/>
            <person name="Margeot A."/>
            <person name="Metz B."/>
            <person name="Misra M."/>
            <person name="Nevalainen H."/>
            <person name="Omann M."/>
            <person name="Packer N."/>
            <person name="Perrone G."/>
            <person name="Uresti-Rivera E.E."/>
            <person name="Salamov A."/>
            <person name="Schmoll M."/>
            <person name="Seiboth B."/>
            <person name="Shapiro H."/>
            <person name="Sukno S."/>
            <person name="Tamayo-Ramos J.A."/>
            <person name="Tisch D."/>
            <person name="Wiest A."/>
            <person name="Wilkinson H.H."/>
            <person name="Zhang M."/>
            <person name="Coutinho P.M."/>
            <person name="Kenerley C.M."/>
            <person name="Monte E."/>
            <person name="Baker S.E."/>
            <person name="Grigoriev I.V."/>
        </authorList>
    </citation>
    <scope>NUCLEOTIDE SEQUENCE [LARGE SCALE GENOMIC DNA]</scope>
    <source>
        <strain evidence="5">Gv29-8 / FGSC 10586</strain>
    </source>
</reference>